<evidence type="ECO:0000313" key="3">
    <source>
        <dbReference type="Proteomes" id="UP001151760"/>
    </source>
</evidence>
<name>A0ABQ4WN06_9ASTR</name>
<keyword evidence="2" id="KW-0695">RNA-directed DNA polymerase</keyword>
<evidence type="ECO:0000313" key="2">
    <source>
        <dbReference type="EMBL" id="GJS54245.1"/>
    </source>
</evidence>
<accession>A0ABQ4WN06</accession>
<protein>
    <submittedName>
        <fullName evidence="2">Reverse transcriptase domain-containing protein</fullName>
    </submittedName>
</protein>
<keyword evidence="2" id="KW-0548">Nucleotidyltransferase</keyword>
<dbReference type="GO" id="GO:0003964">
    <property type="term" value="F:RNA-directed DNA polymerase activity"/>
    <property type="evidence" value="ECO:0007669"/>
    <property type="project" value="UniProtKB-KW"/>
</dbReference>
<reference evidence="2" key="2">
    <citation type="submission" date="2022-01" db="EMBL/GenBank/DDBJ databases">
        <authorList>
            <person name="Yamashiro T."/>
            <person name="Shiraishi A."/>
            <person name="Satake H."/>
            <person name="Nakayama K."/>
        </authorList>
    </citation>
    <scope>NUCLEOTIDE SEQUENCE</scope>
</reference>
<dbReference type="Gene3D" id="3.30.420.10">
    <property type="entry name" value="Ribonuclease H-like superfamily/Ribonuclease H"/>
    <property type="match status" value="1"/>
</dbReference>
<keyword evidence="2" id="KW-0808">Transferase</keyword>
<dbReference type="EMBL" id="BQNB010008783">
    <property type="protein sequence ID" value="GJS54245.1"/>
    <property type="molecule type" value="Genomic_DNA"/>
</dbReference>
<dbReference type="InterPro" id="IPR036397">
    <property type="entry name" value="RNaseH_sf"/>
</dbReference>
<keyword evidence="3" id="KW-1185">Reference proteome</keyword>
<dbReference type="Proteomes" id="UP001151760">
    <property type="component" value="Unassembled WGS sequence"/>
</dbReference>
<sequence>MLRACVIDFGKGWERHLTLVEFSYNNNYHASIKATPFEVLYGQKCRSPVCWAKVGDVQLTGPEIIHETTEKIVQIRQRLQAARDRQRSYANARQEPLEFQVGDRVMLKVIASKSSSVGGRNHKKNDGEKSGEPQCGSSHVEQVVSDIGKGDVPTQEVGSVLSTPTLDEHVVGAGNNNDLNVGQTPVSVTIDLNKGTYYANLFTSESSRKSVNFCTLITTTGNGIDVVVPVEPIRAISQWFVNTACVFFLGKRVAYPFSSIDALDAMHENGPWFIRNNLRVLKKWNPNVNLLKEDVGNVPVWVKLHGLPVIAFNKDGLSVIASKLSTPLMLNSYTSNMFIQSWGRSCYARALIEVQADVELKDNIVVAMPKLVGEGFYTCNVRVEYEWKTPRCVCCKVFCHVQDVCPKTIDSDVVKNMKKLS</sequence>
<dbReference type="InterPro" id="IPR040256">
    <property type="entry name" value="At4g02000-like"/>
</dbReference>
<gene>
    <name evidence="2" type="ORF">Tco_0627607</name>
</gene>
<evidence type="ECO:0000256" key="1">
    <source>
        <dbReference type="SAM" id="MobiDB-lite"/>
    </source>
</evidence>
<dbReference type="PANTHER" id="PTHR31286:SF99">
    <property type="entry name" value="DUF4283 DOMAIN-CONTAINING PROTEIN"/>
    <property type="match status" value="1"/>
</dbReference>
<feature type="region of interest" description="Disordered" evidence="1">
    <location>
        <begin position="114"/>
        <end position="143"/>
    </location>
</feature>
<comment type="caution">
    <text evidence="2">The sequence shown here is derived from an EMBL/GenBank/DDBJ whole genome shotgun (WGS) entry which is preliminary data.</text>
</comment>
<reference evidence="2" key="1">
    <citation type="journal article" date="2022" name="Int. J. Mol. Sci.">
        <title>Draft Genome of Tanacetum Coccineum: Genomic Comparison of Closely Related Tanacetum-Family Plants.</title>
        <authorList>
            <person name="Yamashiro T."/>
            <person name="Shiraishi A."/>
            <person name="Nakayama K."/>
            <person name="Satake H."/>
        </authorList>
    </citation>
    <scope>NUCLEOTIDE SEQUENCE</scope>
</reference>
<proteinExistence type="predicted"/>
<organism evidence="2 3">
    <name type="scientific">Tanacetum coccineum</name>
    <dbReference type="NCBI Taxonomy" id="301880"/>
    <lineage>
        <taxon>Eukaryota</taxon>
        <taxon>Viridiplantae</taxon>
        <taxon>Streptophyta</taxon>
        <taxon>Embryophyta</taxon>
        <taxon>Tracheophyta</taxon>
        <taxon>Spermatophyta</taxon>
        <taxon>Magnoliopsida</taxon>
        <taxon>eudicotyledons</taxon>
        <taxon>Gunneridae</taxon>
        <taxon>Pentapetalae</taxon>
        <taxon>asterids</taxon>
        <taxon>campanulids</taxon>
        <taxon>Asterales</taxon>
        <taxon>Asteraceae</taxon>
        <taxon>Asteroideae</taxon>
        <taxon>Anthemideae</taxon>
        <taxon>Anthemidinae</taxon>
        <taxon>Tanacetum</taxon>
    </lineage>
</organism>
<dbReference type="PANTHER" id="PTHR31286">
    <property type="entry name" value="GLYCINE-RICH CELL WALL STRUCTURAL PROTEIN 1.8-LIKE"/>
    <property type="match status" value="1"/>
</dbReference>